<dbReference type="InterPro" id="IPR012904">
    <property type="entry name" value="OGG_N"/>
</dbReference>
<dbReference type="InterPro" id="IPR052054">
    <property type="entry name" value="Oxidative_DNA_repair_enzyme"/>
</dbReference>
<dbReference type="Gene3D" id="1.10.1670.10">
    <property type="entry name" value="Helix-hairpin-Helix base-excision DNA repair enzymes (C-terminal)"/>
    <property type="match status" value="1"/>
</dbReference>
<dbReference type="PANTHER" id="PTHR10242">
    <property type="entry name" value="8-OXOGUANINE DNA GLYCOSYLASE"/>
    <property type="match status" value="1"/>
</dbReference>
<reference evidence="11 12" key="1">
    <citation type="submission" date="2018-02" db="EMBL/GenBank/DDBJ databases">
        <title>Complete genome sequencing of Faecalibacterium prausnitzii strains isolated from the human gut.</title>
        <authorList>
            <person name="Fitzgerald B.C."/>
            <person name="Shkoporov A.N."/>
            <person name="Ross P.R."/>
            <person name="Hill C."/>
        </authorList>
    </citation>
    <scope>NUCLEOTIDE SEQUENCE [LARGE SCALE GENOMIC DNA]</scope>
    <source>
        <strain evidence="11 12">APC942/31-1</strain>
    </source>
</reference>
<dbReference type="AlphaFoldDB" id="A0A367G6H6"/>
<dbReference type="Gene3D" id="3.30.310.260">
    <property type="match status" value="1"/>
</dbReference>
<dbReference type="EMBL" id="PSQG01000002">
    <property type="protein sequence ID" value="RCH46088.1"/>
    <property type="molecule type" value="Genomic_DNA"/>
</dbReference>
<proteinExistence type="inferred from homology"/>
<evidence type="ECO:0000256" key="6">
    <source>
        <dbReference type="ARBA" id="ARBA00023239"/>
    </source>
</evidence>
<dbReference type="PANTHER" id="PTHR10242:SF2">
    <property type="entry name" value="N-GLYCOSYLASE_DNA LYASE"/>
    <property type="match status" value="1"/>
</dbReference>
<evidence type="ECO:0000256" key="1">
    <source>
        <dbReference type="ARBA" id="ARBA00010679"/>
    </source>
</evidence>
<dbReference type="InterPro" id="IPR011257">
    <property type="entry name" value="DNA_glycosylase"/>
</dbReference>
<comment type="catalytic activity">
    <reaction evidence="9">
        <text>2'-deoxyribonucleotide-(2'-deoxyribose 5'-phosphate)-2'-deoxyribonucleotide-DNA = a 3'-end 2'-deoxyribonucleotide-(2,3-dehydro-2,3-deoxyribose 5'-phosphate)-DNA + a 5'-end 5'-phospho-2'-deoxyribonucleoside-DNA + H(+)</text>
        <dbReference type="Rhea" id="RHEA:66592"/>
        <dbReference type="Rhea" id="RHEA-COMP:13180"/>
        <dbReference type="Rhea" id="RHEA-COMP:16897"/>
        <dbReference type="Rhea" id="RHEA-COMP:17067"/>
        <dbReference type="ChEBI" id="CHEBI:15378"/>
        <dbReference type="ChEBI" id="CHEBI:136412"/>
        <dbReference type="ChEBI" id="CHEBI:157695"/>
        <dbReference type="ChEBI" id="CHEBI:167181"/>
        <dbReference type="EC" id="4.2.99.18"/>
    </reaction>
</comment>
<keyword evidence="6" id="KW-0456">Lyase</keyword>
<dbReference type="Proteomes" id="UP000253208">
    <property type="component" value="Unassembled WGS sequence"/>
</dbReference>
<evidence type="ECO:0000313" key="11">
    <source>
        <dbReference type="EMBL" id="RCH46088.1"/>
    </source>
</evidence>
<dbReference type="Gene3D" id="1.10.340.30">
    <property type="entry name" value="Hypothetical protein, domain 2"/>
    <property type="match status" value="1"/>
</dbReference>
<dbReference type="CDD" id="cd00056">
    <property type="entry name" value="ENDO3c"/>
    <property type="match status" value="1"/>
</dbReference>
<dbReference type="InterPro" id="IPR023170">
    <property type="entry name" value="HhH_base_excis_C"/>
</dbReference>
<evidence type="ECO:0000313" key="12">
    <source>
        <dbReference type="Proteomes" id="UP000253208"/>
    </source>
</evidence>
<keyword evidence="8" id="KW-0326">Glycosidase</keyword>
<dbReference type="Pfam" id="PF07934">
    <property type="entry name" value="OGG_N"/>
    <property type="match status" value="1"/>
</dbReference>
<keyword evidence="4" id="KW-0378">Hydrolase</keyword>
<evidence type="ECO:0000256" key="8">
    <source>
        <dbReference type="ARBA" id="ARBA00023295"/>
    </source>
</evidence>
<organism evidence="11 12">
    <name type="scientific">Blautia obeum</name>
    <dbReference type="NCBI Taxonomy" id="40520"/>
    <lineage>
        <taxon>Bacteria</taxon>
        <taxon>Bacillati</taxon>
        <taxon>Bacillota</taxon>
        <taxon>Clostridia</taxon>
        <taxon>Lachnospirales</taxon>
        <taxon>Lachnospiraceae</taxon>
        <taxon>Blautia</taxon>
    </lineage>
</organism>
<dbReference type="GO" id="GO:0003684">
    <property type="term" value="F:damaged DNA binding"/>
    <property type="evidence" value="ECO:0007669"/>
    <property type="project" value="InterPro"/>
</dbReference>
<keyword evidence="7" id="KW-0511">Multifunctional enzyme</keyword>
<evidence type="ECO:0000256" key="3">
    <source>
        <dbReference type="ARBA" id="ARBA00022763"/>
    </source>
</evidence>
<name>A0A367G6H6_9FIRM</name>
<keyword evidence="5" id="KW-0234">DNA repair</keyword>
<accession>A0A367G6H6</accession>
<dbReference type="SUPFAM" id="SSF55945">
    <property type="entry name" value="TATA-box binding protein-like"/>
    <property type="match status" value="1"/>
</dbReference>
<comment type="similarity">
    <text evidence="1">Belongs to the type-1 OGG1 family.</text>
</comment>
<evidence type="ECO:0000256" key="2">
    <source>
        <dbReference type="ARBA" id="ARBA00012720"/>
    </source>
</evidence>
<protein>
    <recommendedName>
        <fullName evidence="2">DNA-(apurinic or apyrimidinic site) lyase</fullName>
        <ecNumber evidence="2">4.2.99.18</ecNumber>
    </recommendedName>
</protein>
<gene>
    <name evidence="11" type="ORF">C4886_01620</name>
</gene>
<dbReference type="SUPFAM" id="SSF48150">
    <property type="entry name" value="DNA-glycosylase"/>
    <property type="match status" value="1"/>
</dbReference>
<dbReference type="EC" id="4.2.99.18" evidence="2"/>
<dbReference type="GO" id="GO:0006289">
    <property type="term" value="P:nucleotide-excision repair"/>
    <property type="evidence" value="ECO:0007669"/>
    <property type="project" value="InterPro"/>
</dbReference>
<evidence type="ECO:0000256" key="5">
    <source>
        <dbReference type="ARBA" id="ARBA00023204"/>
    </source>
</evidence>
<keyword evidence="3" id="KW-0227">DNA damage</keyword>
<evidence type="ECO:0000256" key="9">
    <source>
        <dbReference type="ARBA" id="ARBA00044632"/>
    </source>
</evidence>
<sequence length="268" mass="31204">MITVELEHFSLDKICDSGQCFRMRKLGDGHFSMVAGDQYLEMYQKDGVVDFCCSQEEFICYWVLYFDLDTDYEAYMNAANPRDKYLGAAIKAGDGIRILRQDLWEMIVTFLISQQNNIKRIRKCIETICRKYGERKNSSAGVEYYAFPTVEALSQATEEELRGCGLGYRAKYIAVTARTIASGQISLEKIYDMRYPQAKKELMKLCGVGEKVAECICLFALHHMDAFPIDTHIRQVMDVHYKRGFPNRRYRGMRGIMQQYIFYYDLYS</sequence>
<dbReference type="GO" id="GO:0140078">
    <property type="term" value="F:class I DNA-(apurinic or apyrimidinic site) endonuclease activity"/>
    <property type="evidence" value="ECO:0007669"/>
    <property type="project" value="UniProtKB-EC"/>
</dbReference>
<dbReference type="SMART" id="SM00478">
    <property type="entry name" value="ENDO3c"/>
    <property type="match status" value="1"/>
</dbReference>
<comment type="caution">
    <text evidence="11">The sequence shown here is derived from an EMBL/GenBank/DDBJ whole genome shotgun (WGS) entry which is preliminary data.</text>
</comment>
<dbReference type="GO" id="GO:0008534">
    <property type="term" value="F:oxidized purine nucleobase lesion DNA N-glycosylase activity"/>
    <property type="evidence" value="ECO:0007669"/>
    <property type="project" value="InterPro"/>
</dbReference>
<evidence type="ECO:0000256" key="4">
    <source>
        <dbReference type="ARBA" id="ARBA00022801"/>
    </source>
</evidence>
<feature type="domain" description="HhH-GPD" evidence="10">
    <location>
        <begin position="112"/>
        <end position="266"/>
    </location>
</feature>
<evidence type="ECO:0000256" key="7">
    <source>
        <dbReference type="ARBA" id="ARBA00023268"/>
    </source>
</evidence>
<dbReference type="RefSeq" id="WP_021652785.1">
    <property type="nucleotide sequence ID" value="NZ_PSQG01000002.1"/>
</dbReference>
<dbReference type="Pfam" id="PF00730">
    <property type="entry name" value="HhH-GPD"/>
    <property type="match status" value="1"/>
</dbReference>
<dbReference type="InterPro" id="IPR003265">
    <property type="entry name" value="HhH-GPD_domain"/>
</dbReference>
<dbReference type="GO" id="GO:0006284">
    <property type="term" value="P:base-excision repair"/>
    <property type="evidence" value="ECO:0007669"/>
    <property type="project" value="InterPro"/>
</dbReference>
<evidence type="ECO:0000259" key="10">
    <source>
        <dbReference type="SMART" id="SM00478"/>
    </source>
</evidence>